<dbReference type="InterPro" id="IPR007446">
    <property type="entry name" value="PilP"/>
</dbReference>
<feature type="region of interest" description="Disordered" evidence="1">
    <location>
        <begin position="51"/>
        <end position="90"/>
    </location>
</feature>
<dbReference type="PROSITE" id="PS51257">
    <property type="entry name" value="PROKAR_LIPOPROTEIN"/>
    <property type="match status" value="1"/>
</dbReference>
<name>A0A1W1ZUQ8_9BACT</name>
<dbReference type="STRING" id="1121400.SAMN02746065_103194"/>
<dbReference type="OrthoDB" id="9788988at2"/>
<protein>
    <submittedName>
        <fullName evidence="3">Pilus assembly protein, PilP</fullName>
    </submittedName>
</protein>
<feature type="chain" id="PRO_5012031845" evidence="2">
    <location>
        <begin position="26"/>
        <end position="210"/>
    </location>
</feature>
<keyword evidence="4" id="KW-1185">Reference proteome</keyword>
<evidence type="ECO:0000313" key="4">
    <source>
        <dbReference type="Proteomes" id="UP000192418"/>
    </source>
</evidence>
<evidence type="ECO:0000256" key="2">
    <source>
        <dbReference type="SAM" id="SignalP"/>
    </source>
</evidence>
<dbReference type="AlphaFoldDB" id="A0A1W1ZUQ8"/>
<evidence type="ECO:0000256" key="1">
    <source>
        <dbReference type="SAM" id="MobiDB-lite"/>
    </source>
</evidence>
<dbReference type="Proteomes" id="UP000192418">
    <property type="component" value="Unassembled WGS sequence"/>
</dbReference>
<dbReference type="EMBL" id="FWXY01000003">
    <property type="protein sequence ID" value="SMC51972.1"/>
    <property type="molecule type" value="Genomic_DNA"/>
</dbReference>
<accession>A0A1W1ZUQ8</accession>
<sequence>MMDFVKKIVSIVGFFILVSCFPACKEEKTGSVADMPMVTVAFKMPVDGATRKKASVPAEKEKKGVGNEDAKKALPAHPDPSPEKSEDVAALSKYSGEGKVDPFIPLIKNEAVKIEEPVRRPRTPLEKLDYSQMKLVAIVARGDDLVAMVEEAGGKGHIVLEGTYIGRNGGVVSEIWEDRIIVLERVKDFKGDIITRTQEIKLNKTEDEGI</sequence>
<evidence type="ECO:0000313" key="3">
    <source>
        <dbReference type="EMBL" id="SMC51972.1"/>
    </source>
</evidence>
<dbReference type="RefSeq" id="WP_084067161.1">
    <property type="nucleotide sequence ID" value="NZ_FWXY01000003.1"/>
</dbReference>
<feature type="signal peptide" evidence="2">
    <location>
        <begin position="1"/>
        <end position="25"/>
    </location>
</feature>
<reference evidence="3 4" key="1">
    <citation type="submission" date="2017-04" db="EMBL/GenBank/DDBJ databases">
        <authorList>
            <person name="Afonso C.L."/>
            <person name="Miller P.J."/>
            <person name="Scott M.A."/>
            <person name="Spackman E."/>
            <person name="Goraichik I."/>
            <person name="Dimitrov K.M."/>
            <person name="Suarez D.L."/>
            <person name="Swayne D.E."/>
        </authorList>
    </citation>
    <scope>NUCLEOTIDE SEQUENCE [LARGE SCALE GENOMIC DNA]</scope>
    <source>
        <strain evidence="3 4">DSM 3385</strain>
    </source>
</reference>
<proteinExistence type="predicted"/>
<keyword evidence="2" id="KW-0732">Signal</keyword>
<organism evidence="3 4">
    <name type="scientific">Desulfocicer vacuolatum DSM 3385</name>
    <dbReference type="NCBI Taxonomy" id="1121400"/>
    <lineage>
        <taxon>Bacteria</taxon>
        <taxon>Pseudomonadati</taxon>
        <taxon>Thermodesulfobacteriota</taxon>
        <taxon>Desulfobacteria</taxon>
        <taxon>Desulfobacterales</taxon>
        <taxon>Desulfobacteraceae</taxon>
        <taxon>Desulfocicer</taxon>
    </lineage>
</organism>
<dbReference type="Gene3D" id="2.30.30.830">
    <property type="match status" value="1"/>
</dbReference>
<gene>
    <name evidence="3" type="ORF">SAMN02746065_103194</name>
</gene>
<dbReference type="Pfam" id="PF04351">
    <property type="entry name" value="PilP"/>
    <property type="match status" value="1"/>
</dbReference>
<feature type="compositionally biased region" description="Basic and acidic residues" evidence="1">
    <location>
        <begin position="58"/>
        <end position="72"/>
    </location>
</feature>